<feature type="compositionally biased region" description="Polar residues" evidence="1">
    <location>
        <begin position="1"/>
        <end position="41"/>
    </location>
</feature>
<feature type="region of interest" description="Disordered" evidence="1">
    <location>
        <begin position="1"/>
        <end position="50"/>
    </location>
</feature>
<sequence length="98" mass="10983">MSSNRNCCYTRNSGNSMNSGMTRPVPSMNTGMTRSSRTSGMENRYSCQKPHGEKEFPIGMAYVPWQKFQKIYDPAKALCQGTIFAELDLPFCGKRGGR</sequence>
<keyword evidence="3" id="KW-1185">Reference proteome</keyword>
<dbReference type="Proteomes" id="UP001652442">
    <property type="component" value="Unassembled WGS sequence"/>
</dbReference>
<dbReference type="InterPro" id="IPR020256">
    <property type="entry name" value="Spore_coat_CotJA"/>
</dbReference>
<gene>
    <name evidence="2" type="ORF">OCV88_03965</name>
</gene>
<evidence type="ECO:0000256" key="1">
    <source>
        <dbReference type="SAM" id="MobiDB-lite"/>
    </source>
</evidence>
<accession>A0ABT2TH30</accession>
<dbReference type="EMBL" id="JAOQJQ010000001">
    <property type="protein sequence ID" value="MCU6761497.1"/>
    <property type="molecule type" value="Genomic_DNA"/>
</dbReference>
<reference evidence="2 3" key="1">
    <citation type="journal article" date="2021" name="ISME Commun">
        <title>Automated analysis of genomic sequences facilitates high-throughput and comprehensive description of bacteria.</title>
        <authorList>
            <person name="Hitch T.C.A."/>
        </authorList>
    </citation>
    <scope>NUCLEOTIDE SEQUENCE [LARGE SCALE GENOMIC DNA]</scope>
    <source>
        <strain evidence="2 3">Sanger_109</strain>
    </source>
</reference>
<proteinExistence type="predicted"/>
<comment type="caution">
    <text evidence="2">The sequence shown here is derived from an EMBL/GenBank/DDBJ whole genome shotgun (WGS) entry which is preliminary data.</text>
</comment>
<dbReference type="RefSeq" id="WP_262590674.1">
    <property type="nucleotide sequence ID" value="NZ_JAOQJQ010000001.1"/>
</dbReference>
<protein>
    <submittedName>
        <fullName evidence="2">Spore coat associated protein CotJA</fullName>
    </submittedName>
</protein>
<organism evidence="2 3">
    <name type="scientific">Brotonthovivens ammoniilytica</name>
    <dbReference type="NCBI Taxonomy" id="2981725"/>
    <lineage>
        <taxon>Bacteria</taxon>
        <taxon>Bacillati</taxon>
        <taxon>Bacillota</taxon>
        <taxon>Clostridia</taxon>
        <taxon>Lachnospirales</taxon>
        <taxon>Lachnospiraceae</taxon>
        <taxon>Brotonthovivens</taxon>
    </lineage>
</organism>
<dbReference type="Pfam" id="PF11007">
    <property type="entry name" value="CotJA"/>
    <property type="match status" value="1"/>
</dbReference>
<evidence type="ECO:0000313" key="3">
    <source>
        <dbReference type="Proteomes" id="UP001652442"/>
    </source>
</evidence>
<name>A0ABT2TH30_9FIRM</name>
<evidence type="ECO:0000313" key="2">
    <source>
        <dbReference type="EMBL" id="MCU6761497.1"/>
    </source>
</evidence>